<dbReference type="PANTHER" id="PTHR30290:SF72">
    <property type="entry name" value="HTH-TYPE TRANSCRIPTIONAL REGULATOR SGRR"/>
    <property type="match status" value="1"/>
</dbReference>
<evidence type="ECO:0000313" key="4">
    <source>
        <dbReference type="EMBL" id="QTM98513.1"/>
    </source>
</evidence>
<evidence type="ECO:0000256" key="1">
    <source>
        <dbReference type="ARBA" id="ARBA00023125"/>
    </source>
</evidence>
<dbReference type="Proteomes" id="UP000665043">
    <property type="component" value="Chromosome"/>
</dbReference>
<dbReference type="RefSeq" id="WP_209367305.1">
    <property type="nucleotide sequence ID" value="NZ_CP046956.1"/>
</dbReference>
<dbReference type="EMBL" id="CP046956">
    <property type="protein sequence ID" value="QTM98513.1"/>
    <property type="molecule type" value="Genomic_DNA"/>
</dbReference>
<dbReference type="SUPFAM" id="SSF53850">
    <property type="entry name" value="Periplasmic binding protein-like II"/>
    <property type="match status" value="1"/>
</dbReference>
<dbReference type="InterPro" id="IPR000914">
    <property type="entry name" value="SBP_5_dom"/>
</dbReference>
<dbReference type="PANTHER" id="PTHR30290">
    <property type="entry name" value="PERIPLASMIC BINDING COMPONENT OF ABC TRANSPORTER"/>
    <property type="match status" value="1"/>
</dbReference>
<dbReference type="InterPro" id="IPR025370">
    <property type="entry name" value="SgrR_HTH_N"/>
</dbReference>
<dbReference type="CDD" id="cd08507">
    <property type="entry name" value="PBP2_SgrR_like"/>
    <property type="match status" value="1"/>
</dbReference>
<evidence type="ECO:0000313" key="5">
    <source>
        <dbReference type="Proteomes" id="UP000665043"/>
    </source>
</evidence>
<name>A0ABX7VPU5_9BACI</name>
<evidence type="ECO:0000259" key="3">
    <source>
        <dbReference type="Pfam" id="PF12793"/>
    </source>
</evidence>
<reference evidence="4 5" key="1">
    <citation type="submission" date="2019-12" db="EMBL/GenBank/DDBJ databases">
        <title>The whole genome sequencing of a strain isolated from a Mars analog, Dalangtan Playa.</title>
        <authorList>
            <person name="Huang T."/>
        </authorList>
    </citation>
    <scope>NUCLEOTIDE SEQUENCE [LARGE SCALE GENOMIC DNA]</scope>
    <source>
        <strain evidence="4 5">DP4-553-S</strain>
    </source>
</reference>
<dbReference type="Pfam" id="PF00496">
    <property type="entry name" value="SBP_bac_5"/>
    <property type="match status" value="1"/>
</dbReference>
<accession>A0ABX7VPU5</accession>
<dbReference type="Gene3D" id="3.10.105.10">
    <property type="entry name" value="Dipeptide-binding Protein, Domain 3"/>
    <property type="match status" value="1"/>
</dbReference>
<gene>
    <name evidence="4" type="ORF">ERJ70_03900</name>
</gene>
<dbReference type="Gene3D" id="3.40.190.10">
    <property type="entry name" value="Periplasmic binding protein-like II"/>
    <property type="match status" value="1"/>
</dbReference>
<organism evidence="4 5">
    <name type="scientific">Sediminibacillus dalangtanensis</name>
    <dbReference type="NCBI Taxonomy" id="2729421"/>
    <lineage>
        <taxon>Bacteria</taxon>
        <taxon>Bacillati</taxon>
        <taxon>Bacillota</taxon>
        <taxon>Bacilli</taxon>
        <taxon>Bacillales</taxon>
        <taxon>Bacillaceae</taxon>
        <taxon>Sediminibacillus</taxon>
    </lineage>
</organism>
<proteinExistence type="predicted"/>
<keyword evidence="1" id="KW-0238">DNA-binding</keyword>
<evidence type="ECO:0000259" key="2">
    <source>
        <dbReference type="Pfam" id="PF00496"/>
    </source>
</evidence>
<feature type="domain" description="Transcriptional regulator SgrR N-terminal HTH" evidence="3">
    <location>
        <begin position="4"/>
        <end position="106"/>
    </location>
</feature>
<keyword evidence="5" id="KW-1185">Reference proteome</keyword>
<dbReference type="InterPro" id="IPR039424">
    <property type="entry name" value="SBP_5"/>
</dbReference>
<sequence>MRAHLYSKEQNKQVTFKFEELETLWFCTRKNVKRKLKKFEEEDKLTYTPGIGRGNPSRLTFRQSFQKEVEQFVQESMQQDKLDDLIHLLQLPIPKVWVATISPQLQKMFGMQELKQEKDVLRTIISRDLSTLDPVYSSITVENHMIQQLGDTLVTYSGKRDEIRPRLAHHWQVDENNTTWTFYLRKGVRFHHQGVFTSGDVKHTLERFKPGTPFYWLVSDISEINCPNRYQITIKLNRSNPFFLRYLSSINLSILPKDVPFDEHQWIGTGPFRLKERNKKRIVLEAFDQYFLERPFLDRIEFWKISMDTVKTVTYNISVDEAFEEGIQKKEVETGFRFLAFNFTKQTAVQNPHFRTALFHLLDPYKMHHALGLEIPVEATSFFPWKSGQRSRDIEQVPGLLQLSGYQGEPLQLYCLDFPKAKEEAAWFQRQASQYGIRLELNSFSLEDFYSFTFDDTADMVFMGEVSTSDYHLSFLGAFYNEVLLFRRFMAPDQLEKIDNWLEAFKQSTTNQEREKIIDVMEDYLKDNHLILFQHHPIKNRIFHPMIQDIRFKSFGQVDFRKLWVK</sequence>
<dbReference type="Pfam" id="PF12793">
    <property type="entry name" value="SgrR_N"/>
    <property type="match status" value="1"/>
</dbReference>
<feature type="domain" description="Solute-binding protein family 5" evidence="2">
    <location>
        <begin position="162"/>
        <end position="481"/>
    </location>
</feature>
<protein>
    <submittedName>
        <fullName evidence="4">ABC transporter substrate-binding protein</fullName>
    </submittedName>
</protein>